<reference evidence="5" key="1">
    <citation type="submission" date="2015-07" db="EMBL/GenBank/DDBJ databases">
        <title>Transcriptome Assembly of Anthurium amnicola.</title>
        <authorList>
            <person name="Suzuki J."/>
        </authorList>
    </citation>
    <scope>NUCLEOTIDE SEQUENCE</scope>
</reference>
<proteinExistence type="predicted"/>
<evidence type="ECO:0000313" key="5">
    <source>
        <dbReference type="EMBL" id="JAT45132.1"/>
    </source>
</evidence>
<dbReference type="Gene3D" id="2.60.40.10">
    <property type="entry name" value="Immunoglobulins"/>
    <property type="match status" value="1"/>
</dbReference>
<dbReference type="Pfam" id="PF07250">
    <property type="entry name" value="Glyoxal_oxid_N"/>
    <property type="match status" value="1"/>
</dbReference>
<feature type="chain" id="PRO_5008899680" evidence="2">
    <location>
        <begin position="20"/>
        <end position="558"/>
    </location>
</feature>
<keyword evidence="1 2" id="KW-0732">Signal</keyword>
<feature type="signal peptide" evidence="2">
    <location>
        <begin position="1"/>
        <end position="19"/>
    </location>
</feature>
<name>A0A1D1XRX2_9ARAE</name>
<feature type="domain" description="Galactose oxidase-like Early set" evidence="4">
    <location>
        <begin position="458"/>
        <end position="554"/>
    </location>
</feature>
<organism evidence="5">
    <name type="scientific">Anthurium amnicola</name>
    <dbReference type="NCBI Taxonomy" id="1678845"/>
    <lineage>
        <taxon>Eukaryota</taxon>
        <taxon>Viridiplantae</taxon>
        <taxon>Streptophyta</taxon>
        <taxon>Embryophyta</taxon>
        <taxon>Tracheophyta</taxon>
        <taxon>Spermatophyta</taxon>
        <taxon>Magnoliopsida</taxon>
        <taxon>Liliopsida</taxon>
        <taxon>Araceae</taxon>
        <taxon>Pothoideae</taxon>
        <taxon>Potheae</taxon>
        <taxon>Anthurium</taxon>
    </lineage>
</organism>
<dbReference type="InterPro" id="IPR013783">
    <property type="entry name" value="Ig-like_fold"/>
</dbReference>
<dbReference type="InterPro" id="IPR015202">
    <property type="entry name" value="GO-like_E_set"/>
</dbReference>
<dbReference type="SUPFAM" id="SSF50965">
    <property type="entry name" value="Galactose oxidase, central domain"/>
    <property type="match status" value="1"/>
</dbReference>
<dbReference type="Pfam" id="PF09118">
    <property type="entry name" value="GO-like_E_set"/>
    <property type="match status" value="1"/>
</dbReference>
<protein>
    <submittedName>
        <fullName evidence="5">Galactose oxidase</fullName>
    </submittedName>
</protein>
<accession>A0A1D1XRX2</accession>
<dbReference type="InterPro" id="IPR014756">
    <property type="entry name" value="Ig_E-set"/>
</dbReference>
<evidence type="ECO:0000256" key="1">
    <source>
        <dbReference type="ARBA" id="ARBA00022729"/>
    </source>
</evidence>
<evidence type="ECO:0000259" key="4">
    <source>
        <dbReference type="Pfam" id="PF09118"/>
    </source>
</evidence>
<dbReference type="SUPFAM" id="SSF81296">
    <property type="entry name" value="E set domains"/>
    <property type="match status" value="1"/>
</dbReference>
<sequence>MAATGSGLVVCLILAAAAAASCRSQQLPGTWEVLVENAGIASMHTAVTHYGDVVLLDRTDIGPSRRRLPRSRCRVDPSDSLLPRLDCYAHSILFNPATRSIRSLKIQTDTWCSSGQFLPDGTLLQTGGSADGFKKFRAFTPCPSGHPLHLCDWQELDDLQLSSGRWYATNQILPDGSVIIVGGRGSNSVEFYPPRHDNPRPFPFLADAEDTQMDNLYPYLHLLPDGNLFVFANRDSILLDYKQHRVVRTFPRMPGGGSRSYPSTASSVMLPLDHADGFRAVEVMVCGGGASGAYRAARRRRFREALSSCGRMVVTAAEPRWEMEDMPGQRLMSDMLLLPTGDVLLVNGATRGCAGWGRARGAARRPYLYQPGGAPGQRFSVLRPSGIARMYHSSAVVLPDGRVLVAGSNPNRRYVVSGDGVRYPTELRVEAFSPPYMQAGAFSDRRASNLSLIGVSGDSEVKYGEDFGVRLQFGRRWEGEALGFHVYAPPFATHSTSMNQRLLKLRCKSIVREEDDGSVSAVVVAPPSPNVAPSGYYLLTVVNGGIPSQGIWVRFVHE</sequence>
<gene>
    <name evidence="5" type="primary">GAOA_10</name>
    <name evidence="5" type="ORF">g.101068</name>
</gene>
<dbReference type="AlphaFoldDB" id="A0A1D1XRX2"/>
<dbReference type="CDD" id="cd02851">
    <property type="entry name" value="E_set_GO_C"/>
    <property type="match status" value="1"/>
</dbReference>
<dbReference type="PANTHER" id="PTHR32208">
    <property type="entry name" value="SECRETED PROTEIN-RELATED"/>
    <property type="match status" value="1"/>
</dbReference>
<dbReference type="Gene3D" id="2.130.10.80">
    <property type="entry name" value="Galactose oxidase/kelch, beta-propeller"/>
    <property type="match status" value="1"/>
</dbReference>
<dbReference type="EMBL" id="GDJX01022804">
    <property type="protein sequence ID" value="JAT45132.1"/>
    <property type="molecule type" value="Transcribed_RNA"/>
</dbReference>
<feature type="domain" description="Glyoxal oxidase N-terminal" evidence="3">
    <location>
        <begin position="43"/>
        <end position="436"/>
    </location>
</feature>
<dbReference type="PANTHER" id="PTHR32208:SF54">
    <property type="entry name" value="ALDEHYDE OXIDASE GLOX-LIKE"/>
    <property type="match status" value="1"/>
</dbReference>
<dbReference type="InterPro" id="IPR011043">
    <property type="entry name" value="Gal_Oxase/kelch_b-propeller"/>
</dbReference>
<evidence type="ECO:0000259" key="3">
    <source>
        <dbReference type="Pfam" id="PF07250"/>
    </source>
</evidence>
<dbReference type="InterPro" id="IPR009880">
    <property type="entry name" value="Glyoxal_oxidase_N"/>
</dbReference>
<evidence type="ECO:0000256" key="2">
    <source>
        <dbReference type="SAM" id="SignalP"/>
    </source>
</evidence>
<dbReference type="InterPro" id="IPR037293">
    <property type="entry name" value="Gal_Oxidase_central_sf"/>
</dbReference>